<proteinExistence type="inferred from homology"/>
<feature type="domain" description="Helicase ATP-binding" evidence="16">
    <location>
        <begin position="291"/>
        <end position="452"/>
    </location>
</feature>
<dbReference type="Proteomes" id="UP000824049">
    <property type="component" value="Unassembled WGS sequence"/>
</dbReference>
<dbReference type="InterPro" id="IPR047112">
    <property type="entry name" value="RecG/Mfd"/>
</dbReference>
<dbReference type="AlphaFoldDB" id="A0A9D2J9E7"/>
<evidence type="ECO:0000256" key="11">
    <source>
        <dbReference type="ARBA" id="ARBA00023235"/>
    </source>
</evidence>
<comment type="similarity">
    <text evidence="1 15">Belongs to the helicase family. RecG subfamily.</text>
</comment>
<dbReference type="GO" id="GO:0003677">
    <property type="term" value="F:DNA binding"/>
    <property type="evidence" value="ECO:0007669"/>
    <property type="project" value="UniProtKB-KW"/>
</dbReference>
<keyword evidence="9 15" id="KW-0233">DNA recombination</keyword>
<feature type="domain" description="Helicase C-terminal" evidence="17">
    <location>
        <begin position="477"/>
        <end position="631"/>
    </location>
</feature>
<evidence type="ECO:0000256" key="5">
    <source>
        <dbReference type="ARBA" id="ARBA00022801"/>
    </source>
</evidence>
<dbReference type="CDD" id="cd17992">
    <property type="entry name" value="DEXHc_RecG"/>
    <property type="match status" value="1"/>
</dbReference>
<evidence type="ECO:0000256" key="7">
    <source>
        <dbReference type="ARBA" id="ARBA00022840"/>
    </source>
</evidence>
<dbReference type="GO" id="GO:0006310">
    <property type="term" value="P:DNA recombination"/>
    <property type="evidence" value="ECO:0007669"/>
    <property type="project" value="UniProtKB-UniRule"/>
</dbReference>
<dbReference type="GO" id="GO:0006281">
    <property type="term" value="P:DNA repair"/>
    <property type="evidence" value="ECO:0007669"/>
    <property type="project" value="UniProtKB-UniRule"/>
</dbReference>
<dbReference type="InterPro" id="IPR001650">
    <property type="entry name" value="Helicase_C-like"/>
</dbReference>
<dbReference type="InterPro" id="IPR014001">
    <property type="entry name" value="Helicase_ATP-bd"/>
</dbReference>
<dbReference type="EC" id="5.6.2.4" evidence="13 15"/>
<dbReference type="InterPro" id="IPR033454">
    <property type="entry name" value="RecG_wedge"/>
</dbReference>
<keyword evidence="5 15" id="KW-0378">Hydrolase</keyword>
<dbReference type="InterPro" id="IPR027417">
    <property type="entry name" value="P-loop_NTPase"/>
</dbReference>
<dbReference type="NCBIfam" id="NF008165">
    <property type="entry name" value="PRK10917.1-3"/>
    <property type="match status" value="1"/>
</dbReference>
<keyword evidence="11" id="KW-0413">Isomerase</keyword>
<dbReference type="EMBL" id="DXBR01000104">
    <property type="protein sequence ID" value="HIZ40494.1"/>
    <property type="molecule type" value="Genomic_DNA"/>
</dbReference>
<dbReference type="SMART" id="SM00490">
    <property type="entry name" value="HELICc"/>
    <property type="match status" value="1"/>
</dbReference>
<accession>A0A9D2J9E7</accession>
<reference evidence="18" key="1">
    <citation type="journal article" date="2021" name="PeerJ">
        <title>Extensive microbial diversity within the chicken gut microbiome revealed by metagenomics and culture.</title>
        <authorList>
            <person name="Gilroy R."/>
            <person name="Ravi A."/>
            <person name="Getino M."/>
            <person name="Pursley I."/>
            <person name="Horton D.L."/>
            <person name="Alikhan N.F."/>
            <person name="Baker D."/>
            <person name="Gharbi K."/>
            <person name="Hall N."/>
            <person name="Watson M."/>
            <person name="Adriaenssens E.M."/>
            <person name="Foster-Nyarko E."/>
            <person name="Jarju S."/>
            <person name="Secka A."/>
            <person name="Antonio M."/>
            <person name="Oren A."/>
            <person name="Chaudhuri R.R."/>
            <person name="La Ragione R."/>
            <person name="Hildebrand F."/>
            <person name="Pallen M.J."/>
        </authorList>
    </citation>
    <scope>NUCLEOTIDE SEQUENCE</scope>
    <source>
        <strain evidence="18">CHK179-28034</strain>
    </source>
</reference>
<evidence type="ECO:0000259" key="16">
    <source>
        <dbReference type="PROSITE" id="PS51192"/>
    </source>
</evidence>
<dbReference type="Pfam" id="PF00270">
    <property type="entry name" value="DEAD"/>
    <property type="match status" value="1"/>
</dbReference>
<dbReference type="PANTHER" id="PTHR47964:SF1">
    <property type="entry name" value="ATP-DEPENDENT DNA HELICASE HOMOLOG RECG, CHLOROPLASTIC"/>
    <property type="match status" value="1"/>
</dbReference>
<dbReference type="GO" id="GO:0005524">
    <property type="term" value="F:ATP binding"/>
    <property type="evidence" value="ECO:0007669"/>
    <property type="project" value="UniProtKB-KW"/>
</dbReference>
<keyword evidence="3 15" id="KW-0547">Nucleotide-binding</keyword>
<evidence type="ECO:0000259" key="17">
    <source>
        <dbReference type="PROSITE" id="PS51194"/>
    </source>
</evidence>
<evidence type="ECO:0000256" key="12">
    <source>
        <dbReference type="ARBA" id="ARBA00034617"/>
    </source>
</evidence>
<reference evidence="18" key="2">
    <citation type="submission" date="2021-04" db="EMBL/GenBank/DDBJ databases">
        <authorList>
            <person name="Gilroy R."/>
        </authorList>
    </citation>
    <scope>NUCLEOTIDE SEQUENCE</scope>
    <source>
        <strain evidence="18">CHK179-28034</strain>
    </source>
</reference>
<dbReference type="InterPro" id="IPR004609">
    <property type="entry name" value="ATP-dep_DNA_helicase_RecG"/>
</dbReference>
<sequence length="696" mass="78677">MPAFPFFADSIRYYLTKENEEKIMGVSVRNIKGIGEKTEKLLKRLHIETVEDLVHHYPRCYMAYPEPIFVNEVKTGVRCSIFAEIASPVHLKAAGRLKLCTCLVADESGQIFLRWFNMPYLRNTLKQGQKYVFTGTPVYKNGRVMLEQPEYCTEAKYREMMETFQPVYPLTTGLSNKILRKAQAAAFEMYRAEEFLPENVQKYYSLLDEDRALREIHFPTGSETLIEARRRIIFDEFFRFFSALELLQEKEHKTLNHYVITMGDEVKEFIASLPYALTGAQKETLEDIRRDMAGTSAMNRLIQGDVGSGKTIVAMTALYAVVKNGYQGALMAPTEVLALQHYESFRKMLEPRGVRVGLLIGSQKAAEKRKSKQLCESGEVDIVIGTHAIIQEDVLFKNLALTVTDEQHRFGVKQRDALMHKGMEPHVLVMSATPIPRTLAMILYRDLDISVMNELPASRLPIKNCVVKQNARPAAWNFIQKQVALGRQAYVICPMIEESETLDVENVTSYAGMLAQALSPSIRVEALNGKMSPAEKNEIMGQFSEGNIQVLVSTTVVEVGIDVPNATVMIIENAERFGLAQLHQLRGRVGRGKEQSYCIFISGSEQQEALERLSVVGKSNDGFHIANEDLKLRGPGEFFGTRQSGTMNFALGDIYENADILKTAAEAVDFLKKSGYNFRKIHQYSLEEDLNYARNL</sequence>
<organism evidence="18 19">
    <name type="scientific">Candidatus Anaerobutyricum stercoris</name>
    <dbReference type="NCBI Taxonomy" id="2838457"/>
    <lineage>
        <taxon>Bacteria</taxon>
        <taxon>Bacillati</taxon>
        <taxon>Bacillota</taxon>
        <taxon>Clostridia</taxon>
        <taxon>Lachnospirales</taxon>
        <taxon>Lachnospiraceae</taxon>
        <taxon>Anaerobutyricum</taxon>
    </lineage>
</organism>
<keyword evidence="10 15" id="KW-0234">DNA repair</keyword>
<dbReference type="SUPFAM" id="SSF50249">
    <property type="entry name" value="Nucleic acid-binding proteins"/>
    <property type="match status" value="1"/>
</dbReference>
<keyword evidence="7 15" id="KW-0067">ATP-binding</keyword>
<dbReference type="SUPFAM" id="SSF52540">
    <property type="entry name" value="P-loop containing nucleoside triphosphate hydrolases"/>
    <property type="match status" value="2"/>
</dbReference>
<evidence type="ECO:0000313" key="19">
    <source>
        <dbReference type="Proteomes" id="UP000824049"/>
    </source>
</evidence>
<dbReference type="InterPro" id="IPR011545">
    <property type="entry name" value="DEAD/DEAH_box_helicase_dom"/>
</dbReference>
<evidence type="ECO:0000256" key="1">
    <source>
        <dbReference type="ARBA" id="ARBA00007504"/>
    </source>
</evidence>
<dbReference type="Pfam" id="PF17191">
    <property type="entry name" value="RecG_wedge"/>
    <property type="match status" value="1"/>
</dbReference>
<comment type="caution">
    <text evidence="18">The sequence shown here is derived from an EMBL/GenBank/DDBJ whole genome shotgun (WGS) entry which is preliminary data.</text>
</comment>
<dbReference type="SMART" id="SM00487">
    <property type="entry name" value="DEXDc"/>
    <property type="match status" value="1"/>
</dbReference>
<dbReference type="Gene3D" id="2.40.50.140">
    <property type="entry name" value="Nucleic acid-binding proteins"/>
    <property type="match status" value="1"/>
</dbReference>
<dbReference type="PROSITE" id="PS51194">
    <property type="entry name" value="HELICASE_CTER"/>
    <property type="match status" value="1"/>
</dbReference>
<keyword evidence="4 15" id="KW-0227">DNA damage</keyword>
<keyword evidence="8" id="KW-0238">DNA-binding</keyword>
<comment type="function">
    <text evidence="15">Plays a critical role in recombination and DNA repair. Helps process Holliday junction intermediates to mature products by catalyzing branch migration. Has replication fork regression activity, unwinds stalled or blocked replication forks to make a HJ that can be resolved. Has a DNA unwinding activity characteristic of a DNA helicase with 3'-5' polarity.</text>
</comment>
<evidence type="ECO:0000256" key="10">
    <source>
        <dbReference type="ARBA" id="ARBA00023204"/>
    </source>
</evidence>
<dbReference type="CDD" id="cd04488">
    <property type="entry name" value="RecG_wedge_OBF"/>
    <property type="match status" value="1"/>
</dbReference>
<evidence type="ECO:0000256" key="2">
    <source>
        <dbReference type="ARBA" id="ARBA00017846"/>
    </source>
</evidence>
<evidence type="ECO:0000256" key="15">
    <source>
        <dbReference type="RuleBase" id="RU363016"/>
    </source>
</evidence>
<evidence type="ECO:0000256" key="14">
    <source>
        <dbReference type="ARBA" id="ARBA00048988"/>
    </source>
</evidence>
<dbReference type="Gene3D" id="3.40.50.300">
    <property type="entry name" value="P-loop containing nucleotide triphosphate hydrolases"/>
    <property type="match status" value="2"/>
</dbReference>
<gene>
    <name evidence="18" type="primary">recG</name>
    <name evidence="18" type="ORF">H9968_11370</name>
</gene>
<comment type="catalytic activity">
    <reaction evidence="12 15">
        <text>Couples ATP hydrolysis with the unwinding of duplex DNA by translocating in the 3'-5' direction.</text>
        <dbReference type="EC" id="5.6.2.4"/>
    </reaction>
</comment>
<keyword evidence="6 15" id="KW-0347">Helicase</keyword>
<dbReference type="InterPro" id="IPR012340">
    <property type="entry name" value="NA-bd_OB-fold"/>
</dbReference>
<comment type="catalytic activity">
    <reaction evidence="14 15">
        <text>ATP + H2O = ADP + phosphate + H(+)</text>
        <dbReference type="Rhea" id="RHEA:13065"/>
        <dbReference type="ChEBI" id="CHEBI:15377"/>
        <dbReference type="ChEBI" id="CHEBI:15378"/>
        <dbReference type="ChEBI" id="CHEBI:30616"/>
        <dbReference type="ChEBI" id="CHEBI:43474"/>
        <dbReference type="ChEBI" id="CHEBI:456216"/>
        <dbReference type="EC" id="5.6.2.4"/>
    </reaction>
</comment>
<evidence type="ECO:0000256" key="6">
    <source>
        <dbReference type="ARBA" id="ARBA00022806"/>
    </source>
</evidence>
<evidence type="ECO:0000256" key="3">
    <source>
        <dbReference type="ARBA" id="ARBA00022741"/>
    </source>
</evidence>
<name>A0A9D2J9E7_9FIRM</name>
<dbReference type="PANTHER" id="PTHR47964">
    <property type="entry name" value="ATP-DEPENDENT DNA HELICASE HOMOLOG RECG, CHLOROPLASTIC"/>
    <property type="match status" value="1"/>
</dbReference>
<dbReference type="Pfam" id="PF00271">
    <property type="entry name" value="Helicase_C"/>
    <property type="match status" value="1"/>
</dbReference>
<evidence type="ECO:0000256" key="8">
    <source>
        <dbReference type="ARBA" id="ARBA00023125"/>
    </source>
</evidence>
<protein>
    <recommendedName>
        <fullName evidence="2 15">ATP-dependent DNA helicase RecG</fullName>
        <ecNumber evidence="13 15">5.6.2.4</ecNumber>
    </recommendedName>
</protein>
<evidence type="ECO:0000256" key="4">
    <source>
        <dbReference type="ARBA" id="ARBA00022763"/>
    </source>
</evidence>
<dbReference type="InterPro" id="IPR045562">
    <property type="entry name" value="RecG_dom3_C"/>
</dbReference>
<evidence type="ECO:0000256" key="13">
    <source>
        <dbReference type="ARBA" id="ARBA00034808"/>
    </source>
</evidence>
<dbReference type="Gene3D" id="1.10.150.20">
    <property type="entry name" value="5' to 3' exonuclease, C-terminal subdomain"/>
    <property type="match status" value="1"/>
</dbReference>
<evidence type="ECO:0000256" key="9">
    <source>
        <dbReference type="ARBA" id="ARBA00023172"/>
    </source>
</evidence>
<evidence type="ECO:0000313" key="18">
    <source>
        <dbReference type="EMBL" id="HIZ40494.1"/>
    </source>
</evidence>
<dbReference type="Pfam" id="PF19833">
    <property type="entry name" value="RecG_dom3_C"/>
    <property type="match status" value="1"/>
</dbReference>
<dbReference type="PROSITE" id="PS51192">
    <property type="entry name" value="HELICASE_ATP_BIND_1"/>
    <property type="match status" value="1"/>
</dbReference>
<dbReference type="GO" id="GO:0016787">
    <property type="term" value="F:hydrolase activity"/>
    <property type="evidence" value="ECO:0007669"/>
    <property type="project" value="UniProtKB-KW"/>
</dbReference>
<dbReference type="GO" id="GO:0043138">
    <property type="term" value="F:3'-5' DNA helicase activity"/>
    <property type="evidence" value="ECO:0007669"/>
    <property type="project" value="UniProtKB-EC"/>
</dbReference>
<dbReference type="NCBIfam" id="NF008168">
    <property type="entry name" value="PRK10917.2-2"/>
    <property type="match status" value="1"/>
</dbReference>
<dbReference type="NCBIfam" id="TIGR00643">
    <property type="entry name" value="recG"/>
    <property type="match status" value="1"/>
</dbReference>